<accession>A0AAV0Z1I1</accession>
<protein>
    <recommendedName>
        <fullName evidence="5">F-box protein</fullName>
    </recommendedName>
</protein>
<gene>
    <name evidence="2" type="ORF">VFH_I451360</name>
    <name evidence="3" type="ORF">VFH_I451600</name>
</gene>
<organism evidence="3 4">
    <name type="scientific">Vicia faba</name>
    <name type="common">Broad bean</name>
    <name type="synonym">Faba vulgaris</name>
    <dbReference type="NCBI Taxonomy" id="3906"/>
    <lineage>
        <taxon>Eukaryota</taxon>
        <taxon>Viridiplantae</taxon>
        <taxon>Streptophyta</taxon>
        <taxon>Embryophyta</taxon>
        <taxon>Tracheophyta</taxon>
        <taxon>Spermatophyta</taxon>
        <taxon>Magnoliopsida</taxon>
        <taxon>eudicotyledons</taxon>
        <taxon>Gunneridae</taxon>
        <taxon>Pentapetalae</taxon>
        <taxon>rosids</taxon>
        <taxon>fabids</taxon>
        <taxon>Fabales</taxon>
        <taxon>Fabaceae</taxon>
        <taxon>Papilionoideae</taxon>
        <taxon>50 kb inversion clade</taxon>
        <taxon>NPAAA clade</taxon>
        <taxon>Hologalegina</taxon>
        <taxon>IRL clade</taxon>
        <taxon>Fabeae</taxon>
        <taxon>Vicia</taxon>
    </lineage>
</organism>
<keyword evidence="4" id="KW-1185">Reference proteome</keyword>
<dbReference type="Proteomes" id="UP001157006">
    <property type="component" value="Chromosome 1L"/>
</dbReference>
<dbReference type="Pfam" id="PF14476">
    <property type="entry name" value="Chloroplast_duf"/>
    <property type="match status" value="1"/>
</dbReference>
<proteinExistence type="predicted"/>
<dbReference type="EMBL" id="OX451736">
    <property type="protein sequence ID" value="CAI8590657.1"/>
    <property type="molecule type" value="Genomic_DNA"/>
</dbReference>
<dbReference type="PANTHER" id="PTHR33358">
    <property type="entry name" value="F-BOX PROTEIN WITH A DOMAIN PROTEIN"/>
    <property type="match status" value="1"/>
</dbReference>
<dbReference type="InterPro" id="IPR027949">
    <property type="entry name" value="Chloroplast_duf"/>
</dbReference>
<name>A0AAV0Z1I1_VICFA</name>
<dbReference type="EMBL" id="OX451736">
    <property type="protein sequence ID" value="CAI8590664.1"/>
    <property type="molecule type" value="Genomic_DNA"/>
</dbReference>
<sequence length="416" mass="45618">MASILQTTVLTCCSLTSSKRVINAAIHLPQLPNISLPPTKIQTNRKQQLDHQPLILEKNNSQILHDEPKQQYSNSTVQLYAVLEAVLDRVEMHQNIGEQRNNWNTLLLNSINMITLTATTMSGVAAVTSGEGAPLLALKLSSALLFSAATGLLLIMNKIQPSQLTEEQRNATRLFKQLQTQIQTTIAIGNPSEEDVKSAMEKVLALDKAYPLPLLGAMLEKFPAKFEPATWWPTKKGKTQSKKMGKMKNGWSEELEMEMREVVEVIKRKDGEDYERLGNIALKINKSLAVAGPLLTGIAAIGSSFIGNGSSLAAFVPLLAGSLAAAVNTFEHGGQVGMVFEMYRTSGGFFKLLETSIESTLGEKDLEKRENGELFEMKMALKLGRSVSNLRELASKSASYKMKGVGDMDEFASKIF</sequence>
<feature type="transmembrane region" description="Helical" evidence="1">
    <location>
        <begin position="106"/>
        <end position="127"/>
    </location>
</feature>
<evidence type="ECO:0008006" key="5">
    <source>
        <dbReference type="Google" id="ProtNLM"/>
    </source>
</evidence>
<evidence type="ECO:0000313" key="4">
    <source>
        <dbReference type="Proteomes" id="UP001157006"/>
    </source>
</evidence>
<reference evidence="3 4" key="1">
    <citation type="submission" date="2023-01" db="EMBL/GenBank/DDBJ databases">
        <authorList>
            <person name="Kreplak J."/>
        </authorList>
    </citation>
    <scope>NUCLEOTIDE SEQUENCE [LARGE SCALE GENOMIC DNA]</scope>
</reference>
<feature type="transmembrane region" description="Helical" evidence="1">
    <location>
        <begin position="312"/>
        <end position="330"/>
    </location>
</feature>
<keyword evidence="1" id="KW-0472">Membrane</keyword>
<dbReference type="PANTHER" id="PTHR33358:SF18">
    <property type="entry name" value="PLANT-LIKE PROTEIN, PUTATIVE-RELATED"/>
    <property type="match status" value="1"/>
</dbReference>
<evidence type="ECO:0000313" key="2">
    <source>
        <dbReference type="EMBL" id="CAI8590657.1"/>
    </source>
</evidence>
<keyword evidence="1" id="KW-0812">Transmembrane</keyword>
<feature type="transmembrane region" description="Helical" evidence="1">
    <location>
        <begin position="133"/>
        <end position="155"/>
    </location>
</feature>
<keyword evidence="1" id="KW-1133">Transmembrane helix</keyword>
<evidence type="ECO:0000256" key="1">
    <source>
        <dbReference type="SAM" id="Phobius"/>
    </source>
</evidence>
<evidence type="ECO:0000313" key="3">
    <source>
        <dbReference type="EMBL" id="CAI8590664.1"/>
    </source>
</evidence>
<dbReference type="AlphaFoldDB" id="A0AAV0Z1I1"/>
<feature type="transmembrane region" description="Helical" evidence="1">
    <location>
        <begin position="288"/>
        <end position="306"/>
    </location>
</feature>